<protein>
    <submittedName>
        <fullName evidence="2">Uncharacterized protein</fullName>
    </submittedName>
</protein>
<proteinExistence type="predicted"/>
<keyword evidence="3" id="KW-1185">Reference proteome</keyword>
<dbReference type="Proteomes" id="UP001331515">
    <property type="component" value="Unassembled WGS sequence"/>
</dbReference>
<gene>
    <name evidence="2" type="ORF">CgunFtcFv8_006822</name>
</gene>
<sequence>MERSQTDWRRRTRGDRCIDVYIQLEQPSAGRRVRRERRRRSPERGTDVVPFSMKPSQRRQAGERAKTASDDPSRLTGSVRGREVTLWGGG</sequence>
<organism evidence="2 3">
    <name type="scientific">Champsocephalus gunnari</name>
    <name type="common">Mackerel icefish</name>
    <dbReference type="NCBI Taxonomy" id="52237"/>
    <lineage>
        <taxon>Eukaryota</taxon>
        <taxon>Metazoa</taxon>
        <taxon>Chordata</taxon>
        <taxon>Craniata</taxon>
        <taxon>Vertebrata</taxon>
        <taxon>Euteleostomi</taxon>
        <taxon>Actinopterygii</taxon>
        <taxon>Neopterygii</taxon>
        <taxon>Teleostei</taxon>
        <taxon>Neoteleostei</taxon>
        <taxon>Acanthomorphata</taxon>
        <taxon>Eupercaria</taxon>
        <taxon>Perciformes</taxon>
        <taxon>Notothenioidei</taxon>
        <taxon>Channichthyidae</taxon>
        <taxon>Champsocephalus</taxon>
    </lineage>
</organism>
<evidence type="ECO:0000313" key="3">
    <source>
        <dbReference type="Proteomes" id="UP001331515"/>
    </source>
</evidence>
<dbReference type="AlphaFoldDB" id="A0AAN8H5A8"/>
<reference evidence="2 3" key="1">
    <citation type="journal article" date="2023" name="Mol. Biol. Evol.">
        <title>Genomics of Secondarily Temperate Adaptation in the Only Non-Antarctic Icefish.</title>
        <authorList>
            <person name="Rivera-Colon A.G."/>
            <person name="Rayamajhi N."/>
            <person name="Minhas B.F."/>
            <person name="Madrigal G."/>
            <person name="Bilyk K.T."/>
            <person name="Yoon V."/>
            <person name="Hune M."/>
            <person name="Gregory S."/>
            <person name="Cheng C.H.C."/>
            <person name="Catchen J.M."/>
        </authorList>
    </citation>
    <scope>NUCLEOTIDE SEQUENCE [LARGE SCALE GENOMIC DNA]</scope>
    <source>
        <tissue evidence="2">White muscle</tissue>
    </source>
</reference>
<name>A0AAN8H5A8_CHAGU</name>
<dbReference type="EMBL" id="JAURVH010001531">
    <property type="protein sequence ID" value="KAK5903006.1"/>
    <property type="molecule type" value="Genomic_DNA"/>
</dbReference>
<evidence type="ECO:0000313" key="2">
    <source>
        <dbReference type="EMBL" id="KAK5903006.1"/>
    </source>
</evidence>
<feature type="compositionally biased region" description="Basic and acidic residues" evidence="1">
    <location>
        <begin position="60"/>
        <end position="73"/>
    </location>
</feature>
<evidence type="ECO:0000256" key="1">
    <source>
        <dbReference type="SAM" id="MobiDB-lite"/>
    </source>
</evidence>
<comment type="caution">
    <text evidence="2">The sequence shown here is derived from an EMBL/GenBank/DDBJ whole genome shotgun (WGS) entry which is preliminary data.</text>
</comment>
<accession>A0AAN8H5A8</accession>
<feature type="compositionally biased region" description="Basic residues" evidence="1">
    <location>
        <begin position="31"/>
        <end position="41"/>
    </location>
</feature>
<feature type="region of interest" description="Disordered" evidence="1">
    <location>
        <begin position="28"/>
        <end position="90"/>
    </location>
</feature>